<evidence type="ECO:0000259" key="5">
    <source>
        <dbReference type="Pfam" id="PF12867"/>
    </source>
</evidence>
<comment type="caution">
    <text evidence="6">The sequence shown here is derived from an EMBL/GenBank/DDBJ whole genome shotgun (WGS) entry which is preliminary data.</text>
</comment>
<dbReference type="Gene3D" id="3.90.1580.10">
    <property type="entry name" value="paralog of FGE (formylglycine-generating enzyme)"/>
    <property type="match status" value="1"/>
</dbReference>
<dbReference type="InterPro" id="IPR034660">
    <property type="entry name" value="DinB/YfiT-like"/>
</dbReference>
<dbReference type="InterPro" id="IPR016187">
    <property type="entry name" value="CTDL_fold"/>
</dbReference>
<dbReference type="GO" id="GO:0052699">
    <property type="term" value="P:ergothioneine biosynthetic process"/>
    <property type="evidence" value="ECO:0007669"/>
    <property type="project" value="InterPro"/>
</dbReference>
<keyword evidence="7" id="KW-1185">Reference proteome</keyword>
<sequence length="431" mass="48518">MTATPAPQTAPTDLARRFASVRAQTLALAEPLSEADCQVQSMPDTSPTKWHLAHVTWFFETFVLERFEPAFQPFHPGFRVLFNSYYQGVGEQHPRPQRGLVTRPGLAEVKAYRANVDTRIAALLSRTDSPELRELMELGLQHEQQHQELLLTDIKHLLAMNPLNPVYHPQWPLSSVVATPVDWVEYAGGIAQVGHAGAGFGFDNEAPRHAVLLRPYALANRLVTHGDWLAFMDGGGYRDPRWWMAAGWDWVQAQQAVAPLYWQATDGGWTNFTLHGRVPLDPHTPVVHISWFEADAYARWRGAQDGLALRLPTETEWEFAAQALGDTWQKQGNFLESGALHPMPLARRTPGPRQMGGDVWEWTASPYTPYPGYRPWAGAVGEYNGKFMVNQMVLRGGSCATPRSHIRASYRNFFPTDARWQFSGVRLAKDL</sequence>
<dbReference type="EMBL" id="VYGV01000026">
    <property type="protein sequence ID" value="NWF48298.1"/>
    <property type="molecule type" value="Genomic_DNA"/>
</dbReference>
<evidence type="ECO:0000259" key="4">
    <source>
        <dbReference type="Pfam" id="PF03781"/>
    </source>
</evidence>
<dbReference type="SUPFAM" id="SSF56436">
    <property type="entry name" value="C-type lectin-like"/>
    <property type="match status" value="1"/>
</dbReference>
<dbReference type="InterPro" id="IPR017806">
    <property type="entry name" value="EgtB"/>
</dbReference>
<proteinExistence type="predicted"/>
<dbReference type="PANTHER" id="PTHR23150:SF36">
    <property type="entry name" value="HERCYNINE OXYGENASE"/>
    <property type="match status" value="1"/>
</dbReference>
<gene>
    <name evidence="6" type="ORF">F3K02_24035</name>
</gene>
<dbReference type="Pfam" id="PF03781">
    <property type="entry name" value="FGE-sulfatase"/>
    <property type="match status" value="1"/>
</dbReference>
<keyword evidence="2" id="KW-0408">Iron</keyword>
<name>A0A7Y8L0L4_9BURK</name>
<reference evidence="6 7" key="1">
    <citation type="submission" date="2019-09" db="EMBL/GenBank/DDBJ databases">
        <title>Hydrogenophaga aromatica sp. nov., isolated from a para-xylene-degrading enrichment culture.</title>
        <authorList>
            <person name="Tancsics A."/>
            <person name="Banerjee S."/>
        </authorList>
    </citation>
    <scope>NUCLEOTIDE SEQUENCE [LARGE SCALE GENOMIC DNA]</scope>
    <source>
        <strain evidence="6 7">D2P1</strain>
    </source>
</reference>
<evidence type="ECO:0000313" key="7">
    <source>
        <dbReference type="Proteomes" id="UP000545507"/>
    </source>
</evidence>
<accession>A0A7Y8L0L4</accession>
<dbReference type="RefSeq" id="WP_177138851.1">
    <property type="nucleotide sequence ID" value="NZ_VYGV01000026.1"/>
</dbReference>
<evidence type="ECO:0000313" key="6">
    <source>
        <dbReference type="EMBL" id="NWF48298.1"/>
    </source>
</evidence>
<dbReference type="Proteomes" id="UP000545507">
    <property type="component" value="Unassembled WGS sequence"/>
</dbReference>
<organism evidence="6 7">
    <name type="scientific">Hydrogenophaga aromaticivorans</name>
    <dbReference type="NCBI Taxonomy" id="2610898"/>
    <lineage>
        <taxon>Bacteria</taxon>
        <taxon>Pseudomonadati</taxon>
        <taxon>Pseudomonadota</taxon>
        <taxon>Betaproteobacteria</taxon>
        <taxon>Burkholderiales</taxon>
        <taxon>Comamonadaceae</taxon>
        <taxon>Hydrogenophaga</taxon>
    </lineage>
</organism>
<dbReference type="SUPFAM" id="SSF109854">
    <property type="entry name" value="DinB/YfiT-like putative metalloenzymes"/>
    <property type="match status" value="1"/>
</dbReference>
<evidence type="ECO:0000256" key="3">
    <source>
        <dbReference type="ARBA" id="ARBA00037882"/>
    </source>
</evidence>
<dbReference type="InterPro" id="IPR042095">
    <property type="entry name" value="SUMF_sf"/>
</dbReference>
<dbReference type="InterPro" id="IPR051043">
    <property type="entry name" value="Sulfatase_Mod_Factor_Kinase"/>
</dbReference>
<comment type="pathway">
    <text evidence="3">Amino-acid biosynthesis; ergothioneine biosynthesis.</text>
</comment>
<feature type="domain" description="Sulfatase-modifying factor enzyme-like" evidence="4">
    <location>
        <begin position="182"/>
        <end position="429"/>
    </location>
</feature>
<protein>
    <submittedName>
        <fullName evidence="6">Ergothioneine biosynthesis protein EgtB</fullName>
    </submittedName>
</protein>
<feature type="domain" description="DinB-like" evidence="5">
    <location>
        <begin position="18"/>
        <end position="149"/>
    </location>
</feature>
<evidence type="ECO:0000256" key="1">
    <source>
        <dbReference type="ARBA" id="ARBA00023002"/>
    </source>
</evidence>
<dbReference type="InterPro" id="IPR024775">
    <property type="entry name" value="DinB-like"/>
</dbReference>
<keyword evidence="1" id="KW-0560">Oxidoreductase</keyword>
<dbReference type="Pfam" id="PF12867">
    <property type="entry name" value="DinB_2"/>
    <property type="match status" value="1"/>
</dbReference>
<dbReference type="NCBIfam" id="TIGR03440">
    <property type="entry name" value="egtB_TIGR03440"/>
    <property type="match status" value="1"/>
</dbReference>
<dbReference type="PANTHER" id="PTHR23150">
    <property type="entry name" value="SULFATASE MODIFYING FACTOR 1, 2"/>
    <property type="match status" value="1"/>
</dbReference>
<dbReference type="InterPro" id="IPR005532">
    <property type="entry name" value="SUMF_dom"/>
</dbReference>
<dbReference type="AlphaFoldDB" id="A0A7Y8L0L4"/>
<evidence type="ECO:0000256" key="2">
    <source>
        <dbReference type="ARBA" id="ARBA00023004"/>
    </source>
</evidence>